<protein>
    <submittedName>
        <fullName evidence="1">Uncharacterized protein</fullName>
    </submittedName>
</protein>
<name>A0A7S7SK99_PALFE</name>
<keyword evidence="2" id="KW-1185">Reference proteome</keyword>
<dbReference type="Proteomes" id="UP000593892">
    <property type="component" value="Chromosome"/>
</dbReference>
<dbReference type="KEGG" id="pfer:IRI77_33065"/>
<proteinExistence type="predicted"/>
<organism evidence="1 2">
    <name type="scientific">Paludibaculum fermentans</name>
    <dbReference type="NCBI Taxonomy" id="1473598"/>
    <lineage>
        <taxon>Bacteria</taxon>
        <taxon>Pseudomonadati</taxon>
        <taxon>Acidobacteriota</taxon>
        <taxon>Terriglobia</taxon>
        <taxon>Bryobacterales</taxon>
        <taxon>Bryobacteraceae</taxon>
        <taxon>Paludibaculum</taxon>
    </lineage>
</organism>
<evidence type="ECO:0000313" key="2">
    <source>
        <dbReference type="Proteomes" id="UP000593892"/>
    </source>
</evidence>
<dbReference type="EMBL" id="CP063849">
    <property type="protein sequence ID" value="QOY87533.1"/>
    <property type="molecule type" value="Genomic_DNA"/>
</dbReference>
<sequence>MAQRKGRRYPAGIDGAGNSLTVVEVSYPKRAPNNARCLPGTEYVLEKAHDGRVVSAETVVRLCQTEDQAEITVSVEPNRIEVNRNGGTQAGYFKIHAYQLSPWRPVSMDDCSFYGSGEHTLEQWDFLTLRGEAWYRSAEGEEVGICEASATLPRYLIVPSVAADAAELEKGRGRLGSCAMSLDSSGKHGFVTWGKPDPRDPLEVKLLQAGKGVLLAQVVDAGRTTAPARSWVMADHLEVWMGSRLEGAGEDEVWQFGIPLDEGPVQVGYGKPRRLPVVRRWKANLPDGRAATLLRVELPPQPNQYSDGLTVSYSQGEQGRAQKRMIATSRVKRGVGSTMGRSGSVLIHNSVDDHVTCGLVNGALEITGAKKKPLVVPEFPVNR</sequence>
<evidence type="ECO:0000313" key="1">
    <source>
        <dbReference type="EMBL" id="QOY87533.1"/>
    </source>
</evidence>
<dbReference type="RefSeq" id="WP_194449200.1">
    <property type="nucleotide sequence ID" value="NZ_CP063849.1"/>
</dbReference>
<accession>A0A7S7SK99</accession>
<gene>
    <name evidence="1" type="ORF">IRI77_33065</name>
</gene>
<dbReference type="AlphaFoldDB" id="A0A7S7SK99"/>
<reference evidence="1 2" key="1">
    <citation type="submission" date="2020-10" db="EMBL/GenBank/DDBJ databases">
        <title>Complete genome sequence of Paludibaculum fermentans P105T, a facultatively anaerobic acidobacterium capable of dissimilatory Fe(III) reduction.</title>
        <authorList>
            <person name="Dedysh S.N."/>
            <person name="Beletsky A.V."/>
            <person name="Kulichevskaya I.S."/>
            <person name="Mardanov A.V."/>
            <person name="Ravin N.V."/>
        </authorList>
    </citation>
    <scope>NUCLEOTIDE SEQUENCE [LARGE SCALE GENOMIC DNA]</scope>
    <source>
        <strain evidence="1 2">P105</strain>
    </source>
</reference>